<gene>
    <name evidence="2" type="ORF">GSB_154431</name>
</gene>
<dbReference type="AlphaFoldDB" id="V6TQ35"/>
<evidence type="ECO:0000313" key="3">
    <source>
        <dbReference type="Proteomes" id="UP000018040"/>
    </source>
</evidence>
<dbReference type="InterPro" id="IPR005127">
    <property type="entry name" value="Giardia_VSP"/>
</dbReference>
<dbReference type="SUPFAM" id="SSF57184">
    <property type="entry name" value="Growth factor receptor domain"/>
    <property type="match status" value="2"/>
</dbReference>
<dbReference type="VEuPathDB" id="GiardiaDB:GL50581_1987"/>
<proteinExistence type="predicted"/>
<dbReference type="Proteomes" id="UP000018040">
    <property type="component" value="Unassembled WGS sequence"/>
</dbReference>
<dbReference type="EMBL" id="AHHH01000220">
    <property type="protein sequence ID" value="ESU40467.1"/>
    <property type="molecule type" value="Genomic_DNA"/>
</dbReference>
<dbReference type="InterPro" id="IPR009030">
    <property type="entry name" value="Growth_fac_rcpt_cys_sf"/>
</dbReference>
<organism evidence="2 3">
    <name type="scientific">Giardia intestinalis</name>
    <name type="common">Giardia lamblia</name>
    <dbReference type="NCBI Taxonomy" id="5741"/>
    <lineage>
        <taxon>Eukaryota</taxon>
        <taxon>Metamonada</taxon>
        <taxon>Diplomonadida</taxon>
        <taxon>Hexamitidae</taxon>
        <taxon>Giardiinae</taxon>
        <taxon>Giardia</taxon>
    </lineage>
</organism>
<feature type="region of interest" description="Disordered" evidence="1">
    <location>
        <begin position="375"/>
        <end position="431"/>
    </location>
</feature>
<dbReference type="SMART" id="SM00261">
    <property type="entry name" value="FU"/>
    <property type="match status" value="2"/>
</dbReference>
<dbReference type="PANTHER" id="PTHR23275">
    <property type="entry name" value="CABRIOLET.-RELATED"/>
    <property type="match status" value="1"/>
</dbReference>
<evidence type="ECO:0000313" key="2">
    <source>
        <dbReference type="EMBL" id="ESU40467.1"/>
    </source>
</evidence>
<dbReference type="InterPro" id="IPR052798">
    <property type="entry name" value="Giardia_VSA"/>
</dbReference>
<dbReference type="Pfam" id="PF03302">
    <property type="entry name" value="VSP"/>
    <property type="match status" value="1"/>
</dbReference>
<dbReference type="VEuPathDB" id="GiardiaDB:DHA2_151765"/>
<accession>V6TQ35</accession>
<sequence>VMSVCRPRWCTRTPATTHTGPHLKARRTDSGGIAAVVHPSNDMDLHPSLGGCYNTRVAPGSGVCREARDGACVMYKEGVTDRTKEPMRVREAQTGCTAETSSTDHCASGKCDVTIDGKTYCSQCEANYVPIDGTCTAVDANTKTKCKKDASNELAGTEQVCGACGDGYFLHKGGCYQFGGEVGKLICTDPSTPDSSLTAGTCTTCASGYFKNPTQAANKPPCIACNDETGDGTNKGKAGCATCEAPSSSGPATCLTCLDGYYNSGSESSVTCAECNAACATCSGDEANKCTSCKEADKYLKTDSSAGTSQCVIEAACKQGGTHFPTTTTDGKKICAPCNDAANGGIADCKTCSKSGTAVKCSACTALHLLLTREAPEQKEPNRLLTDTGESSEYPAHPTAPGQQGIQQAQSPQWSTHTSNNRTTHISRITR</sequence>
<protein>
    <submittedName>
        <fullName evidence="2">Variant-specific surface protein</fullName>
    </submittedName>
</protein>
<name>V6TQ35_GIAIN</name>
<reference evidence="2 3" key="2">
    <citation type="journal article" date="2013" name="Genome Biol. Evol.">
        <title>Genome sequencing of Giardia lamblia genotypes A2 and B isolates (DH and GS) and comparative analysis with the genomes of genotypes A1 and E (WB and Pig).</title>
        <authorList>
            <person name="Adam R.D."/>
            <person name="Dahlstrom E.W."/>
            <person name="Martens C.A."/>
            <person name="Bruno D.P."/>
            <person name="Barbian K.D."/>
            <person name="Ricklefs S.M."/>
            <person name="Hernandez M.M."/>
            <person name="Narla N.P."/>
            <person name="Patel R.B."/>
            <person name="Porcella S.F."/>
            <person name="Nash T.E."/>
        </authorList>
    </citation>
    <scope>NUCLEOTIDE SEQUENCE [LARGE SCALE GENOMIC DNA]</scope>
    <source>
        <strain evidence="2 3">GS</strain>
    </source>
</reference>
<dbReference type="Gene3D" id="2.10.220.10">
    <property type="entry name" value="Hormone Receptor, Insulin-like Growth Factor Receptor 1, Chain A, domain 2"/>
    <property type="match status" value="1"/>
</dbReference>
<comment type="caution">
    <text evidence="2">The sequence shown here is derived from an EMBL/GenBank/DDBJ whole genome shotgun (WGS) entry which is preliminary data.</text>
</comment>
<feature type="compositionally biased region" description="Low complexity" evidence="1">
    <location>
        <begin position="400"/>
        <end position="413"/>
    </location>
</feature>
<dbReference type="InterPro" id="IPR006212">
    <property type="entry name" value="Furin_repeat"/>
</dbReference>
<evidence type="ECO:0000256" key="1">
    <source>
        <dbReference type="SAM" id="MobiDB-lite"/>
    </source>
</evidence>
<feature type="non-terminal residue" evidence="2">
    <location>
        <position position="1"/>
    </location>
</feature>
<dbReference type="PANTHER" id="PTHR23275:SF100">
    <property type="entry name" value="EGF-LIKE DOMAIN-CONTAINING PROTEIN"/>
    <property type="match status" value="1"/>
</dbReference>
<feature type="compositionally biased region" description="Polar residues" evidence="1">
    <location>
        <begin position="414"/>
        <end position="431"/>
    </location>
</feature>
<reference evidence="3" key="1">
    <citation type="submission" date="2012-02" db="EMBL/GenBank/DDBJ databases">
        <title>Genome sequencing of Giardia lamblia Genotypes A2 and B isolates (DH and GS) and comparative analysis with the genomes of Genotypes A1 and E (WB and Pig).</title>
        <authorList>
            <person name="Adam R."/>
            <person name="Dahlstrom E."/>
            <person name="Martens C."/>
            <person name="Bruno D."/>
            <person name="Barbian K."/>
            <person name="Porcella S.F."/>
            <person name="Nash T."/>
        </authorList>
    </citation>
    <scope>NUCLEOTIDE SEQUENCE</scope>
    <source>
        <strain evidence="3">GS</strain>
    </source>
</reference>